<dbReference type="Pfam" id="PF01891">
    <property type="entry name" value="CbiM"/>
    <property type="match status" value="1"/>
</dbReference>
<feature type="transmembrane region" description="Helical" evidence="7">
    <location>
        <begin position="103"/>
        <end position="125"/>
    </location>
</feature>
<comment type="subcellular location">
    <subcellularLocation>
        <location evidence="1">Cell membrane</location>
        <topology evidence="1">Multi-pass membrane protein</topology>
    </subcellularLocation>
</comment>
<keyword evidence="3" id="KW-1003">Cell membrane</keyword>
<feature type="transmembrane region" description="Helical" evidence="7">
    <location>
        <begin position="39"/>
        <end position="60"/>
    </location>
</feature>
<dbReference type="EMBL" id="CP021416">
    <property type="protein sequence ID" value="ARU48849.1"/>
    <property type="molecule type" value="Genomic_DNA"/>
</dbReference>
<keyword evidence="2" id="KW-0813">Transport</keyword>
<dbReference type="KEGG" id="suls:Sdiek1_1688"/>
<dbReference type="RefSeq" id="WP_087438690.1">
    <property type="nucleotide sequence ID" value="NZ_CP021416.1"/>
</dbReference>
<keyword evidence="6 7" id="KW-0472">Membrane</keyword>
<feature type="transmembrane region" description="Helical" evidence="7">
    <location>
        <begin position="174"/>
        <end position="201"/>
    </location>
</feature>
<evidence type="ECO:0000256" key="6">
    <source>
        <dbReference type="ARBA" id="ARBA00023136"/>
    </source>
</evidence>
<evidence type="ECO:0000313" key="9">
    <source>
        <dbReference type="Proteomes" id="UP000196005"/>
    </source>
</evidence>
<evidence type="ECO:0000256" key="2">
    <source>
        <dbReference type="ARBA" id="ARBA00022448"/>
    </source>
</evidence>
<keyword evidence="9" id="KW-1185">Reference proteome</keyword>
<organism evidence="8 9">
    <name type="scientific">Sulfurospirillum diekertiae</name>
    <dbReference type="NCBI Taxonomy" id="1854492"/>
    <lineage>
        <taxon>Bacteria</taxon>
        <taxon>Pseudomonadati</taxon>
        <taxon>Campylobacterota</taxon>
        <taxon>Epsilonproteobacteria</taxon>
        <taxon>Campylobacterales</taxon>
        <taxon>Sulfurospirillaceae</taxon>
        <taxon>Sulfurospirillum</taxon>
    </lineage>
</organism>
<evidence type="ECO:0000256" key="5">
    <source>
        <dbReference type="ARBA" id="ARBA00022989"/>
    </source>
</evidence>
<dbReference type="GO" id="GO:0005886">
    <property type="term" value="C:plasma membrane"/>
    <property type="evidence" value="ECO:0007669"/>
    <property type="project" value="UniProtKB-SubCell"/>
</dbReference>
<evidence type="ECO:0000256" key="7">
    <source>
        <dbReference type="SAM" id="Phobius"/>
    </source>
</evidence>
<evidence type="ECO:0000313" key="8">
    <source>
        <dbReference type="EMBL" id="ARU48849.1"/>
    </source>
</evidence>
<reference evidence="9" key="1">
    <citation type="submission" date="2017-05" db="EMBL/GenBank/DDBJ databases">
        <title>Dechlorination kinetics govern the competition between two new strains of the genus Sulfurospirillum.</title>
        <authorList>
            <person name="Buttet G.F."/>
            <person name="Murray A.M."/>
            <person name="Goris T."/>
            <person name="Burion M."/>
            <person name="Lin B."/>
            <person name="Rolle M."/>
            <person name="Maillard J."/>
        </authorList>
    </citation>
    <scope>NUCLEOTIDE SEQUENCE [LARGE SCALE GENOMIC DNA]</scope>
    <source>
        <strain evidence="9">SL2-1</strain>
    </source>
</reference>
<name>A0A1Y0HL72_9BACT</name>
<feature type="transmembrane region" description="Helical" evidence="7">
    <location>
        <begin position="132"/>
        <end position="154"/>
    </location>
</feature>
<protein>
    <submittedName>
        <fullName evidence="8">Fused nickel transport protein NikMN</fullName>
    </submittedName>
</protein>
<feature type="transmembrane region" description="Helical" evidence="7">
    <location>
        <begin position="7"/>
        <end position="27"/>
    </location>
</feature>
<dbReference type="GO" id="GO:0000041">
    <property type="term" value="P:transition metal ion transport"/>
    <property type="evidence" value="ECO:0007669"/>
    <property type="project" value="InterPro"/>
</dbReference>
<keyword evidence="4 7" id="KW-0812">Transmembrane</keyword>
<dbReference type="Proteomes" id="UP000196005">
    <property type="component" value="Chromosome"/>
</dbReference>
<dbReference type="InterPro" id="IPR002751">
    <property type="entry name" value="CbiM/NikMN"/>
</dbReference>
<dbReference type="OrthoDB" id="9792317at2"/>
<sequence>MHIPDGYLSPITCIATYAAALPLWVIAFKKLKEELNETTLPLIASLSALSFIIMMFNIPIPGGTSGHAVGASLIAILFGPWVASVCISLVLLIQALVFGDGGITTFGANALVMAFAASFSSYYIFNIFKQKAFASFLSGWVGIVCASIILSLFLGVQPLIASADGQPLYFPFDFALTFPAVVGSHVLFFGVVEGIFTAIAYRYIVKNRIYKGANA</sequence>
<dbReference type="Gene3D" id="1.10.1760.20">
    <property type="match status" value="1"/>
</dbReference>
<dbReference type="NCBIfam" id="NF008873">
    <property type="entry name" value="PRK11909.1"/>
    <property type="match status" value="1"/>
</dbReference>
<dbReference type="PANTHER" id="PTHR34229">
    <property type="entry name" value="METAL TRANSPORT PROTEIN HI_1621-RELATED"/>
    <property type="match status" value="1"/>
</dbReference>
<proteinExistence type="predicted"/>
<evidence type="ECO:0000256" key="3">
    <source>
        <dbReference type="ARBA" id="ARBA00022475"/>
    </source>
</evidence>
<dbReference type="AlphaFoldDB" id="A0A1Y0HL72"/>
<evidence type="ECO:0000256" key="1">
    <source>
        <dbReference type="ARBA" id="ARBA00004651"/>
    </source>
</evidence>
<dbReference type="PANTHER" id="PTHR34229:SF1">
    <property type="entry name" value="METAL TRANSPORT PROTEIN HI_1621-RELATED"/>
    <property type="match status" value="1"/>
</dbReference>
<evidence type="ECO:0000256" key="4">
    <source>
        <dbReference type="ARBA" id="ARBA00022692"/>
    </source>
</evidence>
<keyword evidence="5 7" id="KW-1133">Transmembrane helix</keyword>
<gene>
    <name evidence="8" type="ORF">Sdiek1_1688</name>
</gene>
<accession>A0A1Y0HL72</accession>
<feature type="transmembrane region" description="Helical" evidence="7">
    <location>
        <begin position="72"/>
        <end position="97"/>
    </location>
</feature>